<proteinExistence type="predicted"/>
<evidence type="ECO:0000256" key="1">
    <source>
        <dbReference type="ARBA" id="ARBA00004141"/>
    </source>
</evidence>
<evidence type="ECO:0000313" key="8">
    <source>
        <dbReference type="Proteomes" id="UP001295684"/>
    </source>
</evidence>
<feature type="transmembrane region" description="Helical" evidence="6">
    <location>
        <begin position="86"/>
        <end position="105"/>
    </location>
</feature>
<protein>
    <submittedName>
        <fullName evidence="7">Uncharacterized protein</fullName>
    </submittedName>
</protein>
<feature type="transmembrane region" description="Helical" evidence="6">
    <location>
        <begin position="145"/>
        <end position="163"/>
    </location>
</feature>
<dbReference type="SUPFAM" id="SSF103473">
    <property type="entry name" value="MFS general substrate transporter"/>
    <property type="match status" value="1"/>
</dbReference>
<feature type="transmembrane region" description="Helical" evidence="6">
    <location>
        <begin position="224"/>
        <end position="246"/>
    </location>
</feature>
<feature type="transmembrane region" description="Helical" evidence="6">
    <location>
        <begin position="396"/>
        <end position="420"/>
    </location>
</feature>
<dbReference type="AlphaFoldDB" id="A0AAD1U9V4"/>
<comment type="subcellular location">
    <subcellularLocation>
        <location evidence="1">Membrane</location>
        <topology evidence="1">Multi-pass membrane protein</topology>
    </subcellularLocation>
</comment>
<feature type="transmembrane region" description="Helical" evidence="6">
    <location>
        <begin position="21"/>
        <end position="45"/>
    </location>
</feature>
<evidence type="ECO:0000256" key="2">
    <source>
        <dbReference type="ARBA" id="ARBA00022692"/>
    </source>
</evidence>
<keyword evidence="3 6" id="KW-1133">Transmembrane helix</keyword>
<name>A0AAD1U9V4_EUPCR</name>
<evidence type="ECO:0000256" key="5">
    <source>
        <dbReference type="SAM" id="MobiDB-lite"/>
    </source>
</evidence>
<dbReference type="Proteomes" id="UP001295684">
    <property type="component" value="Unassembled WGS sequence"/>
</dbReference>
<keyword evidence="8" id="KW-1185">Reference proteome</keyword>
<dbReference type="PANTHER" id="PTHR21576:SF158">
    <property type="entry name" value="RIBOSOMAL RNA-PROCESSING PROTEIN 12-LIKE CONSERVED DOMAIN-CONTAINING PROTEIN"/>
    <property type="match status" value="1"/>
</dbReference>
<accession>A0AAD1U9V4</accession>
<keyword evidence="2 6" id="KW-0812">Transmembrane</keyword>
<evidence type="ECO:0000313" key="7">
    <source>
        <dbReference type="EMBL" id="CAI2364010.1"/>
    </source>
</evidence>
<feature type="transmembrane region" description="Helical" evidence="6">
    <location>
        <begin position="472"/>
        <end position="494"/>
    </location>
</feature>
<feature type="compositionally biased region" description="Basic residues" evidence="5">
    <location>
        <begin position="532"/>
        <end position="551"/>
    </location>
</feature>
<feature type="transmembrane region" description="Helical" evidence="6">
    <location>
        <begin position="117"/>
        <end position="138"/>
    </location>
</feature>
<comment type="caution">
    <text evidence="7">The sequence shown here is derived from an EMBL/GenBank/DDBJ whole genome shotgun (WGS) entry which is preliminary data.</text>
</comment>
<feature type="transmembrane region" description="Helical" evidence="6">
    <location>
        <begin position="344"/>
        <end position="364"/>
    </location>
</feature>
<evidence type="ECO:0000256" key="6">
    <source>
        <dbReference type="SAM" id="Phobius"/>
    </source>
</evidence>
<feature type="region of interest" description="Disordered" evidence="5">
    <location>
        <begin position="499"/>
        <end position="551"/>
    </location>
</feature>
<dbReference type="InterPro" id="IPR036259">
    <property type="entry name" value="MFS_trans_sf"/>
</dbReference>
<dbReference type="EMBL" id="CAMPGE010005162">
    <property type="protein sequence ID" value="CAI2364010.1"/>
    <property type="molecule type" value="Genomic_DNA"/>
</dbReference>
<evidence type="ECO:0000256" key="4">
    <source>
        <dbReference type="ARBA" id="ARBA00023136"/>
    </source>
</evidence>
<dbReference type="Gene3D" id="1.20.1250.20">
    <property type="entry name" value="MFS general substrate transporter like domains"/>
    <property type="match status" value="1"/>
</dbReference>
<reference evidence="7" key="1">
    <citation type="submission" date="2023-07" db="EMBL/GenBank/DDBJ databases">
        <authorList>
            <consortium name="AG Swart"/>
            <person name="Singh M."/>
            <person name="Singh A."/>
            <person name="Seah K."/>
            <person name="Emmerich C."/>
        </authorList>
    </citation>
    <scope>NUCLEOTIDE SEQUENCE</scope>
    <source>
        <strain evidence="7">DP1</strain>
    </source>
</reference>
<feature type="transmembrane region" description="Helical" evidence="6">
    <location>
        <begin position="305"/>
        <end position="324"/>
    </location>
</feature>
<dbReference type="GO" id="GO:0016020">
    <property type="term" value="C:membrane"/>
    <property type="evidence" value="ECO:0007669"/>
    <property type="project" value="UniProtKB-SubCell"/>
</dbReference>
<keyword evidence="4 6" id="KW-0472">Membrane</keyword>
<evidence type="ECO:0000256" key="3">
    <source>
        <dbReference type="ARBA" id="ARBA00022989"/>
    </source>
</evidence>
<organism evidence="7 8">
    <name type="scientific">Euplotes crassus</name>
    <dbReference type="NCBI Taxonomy" id="5936"/>
    <lineage>
        <taxon>Eukaryota</taxon>
        <taxon>Sar</taxon>
        <taxon>Alveolata</taxon>
        <taxon>Ciliophora</taxon>
        <taxon>Intramacronucleata</taxon>
        <taxon>Spirotrichea</taxon>
        <taxon>Hypotrichia</taxon>
        <taxon>Euplotida</taxon>
        <taxon>Euplotidae</taxon>
        <taxon>Moneuplotes</taxon>
    </lineage>
</organism>
<feature type="transmembrane region" description="Helical" evidence="6">
    <location>
        <begin position="371"/>
        <end position="390"/>
    </location>
</feature>
<feature type="transmembrane region" description="Helical" evidence="6">
    <location>
        <begin position="252"/>
        <end position="274"/>
    </location>
</feature>
<sequence>MPKKEGGQITSKDIQGMISKWASIPFGIVVVLVAGGALNLVPYFLDLKDKLGFEPIHQEFIRWGVLFGYFGGLLAGPIVDIIGTTISFLIAAVIAGAGFVGLAFYTDSSNVNTFNSIVIVSLVLLVSFSCAIATIASIATVIKNFSRNVGALIAAVMISYYYAAQYFDTSIRNGYFEDLDLKVNMLVSGGIHFLVYVLASFIVDENEQSRELKRASSITDRLGIFIYAAIAGCFLAVVYFTCIIAEQYQLSIVLMSVIILANFVALAFTVQAMIGQIENNDLSGIRDEPMPPKKNFAQMLAEGRYWFLLIGTFIVIGTGSTYFINASDVATAVGNADLADKVDYAYWISAVSAILGGGMVAALFNQFINAWLFAAIAAFASMAGFALVFLSQTNDFFYYLSAFFIGAGTGGWWVVVPQIILDDAGPKSFESLWGMTLSVNSFGMFVFDRFFWWVSEKTEPTKPGNCDGTSCYLITFVAFGALCMIAGILCLVGLSQDEGTGGDNDEKRPLKSSDANSSGRRSRSGKKDKGDKKSKKSSSKKKSKSKSKAKR</sequence>
<gene>
    <name evidence="7" type="ORF">ECRASSUSDP1_LOCUS5350</name>
</gene>
<feature type="transmembrane region" description="Helical" evidence="6">
    <location>
        <begin position="432"/>
        <end position="452"/>
    </location>
</feature>
<dbReference type="PANTHER" id="PTHR21576">
    <property type="entry name" value="UNCHARACTERIZED NODULIN-LIKE PROTEIN"/>
    <property type="match status" value="1"/>
</dbReference>
<feature type="transmembrane region" description="Helical" evidence="6">
    <location>
        <begin position="183"/>
        <end position="203"/>
    </location>
</feature>